<gene>
    <name evidence="2" type="ORF">G9C98_003826</name>
</gene>
<dbReference type="PROSITE" id="PS51257">
    <property type="entry name" value="PROKAR_LIPOPROTEIN"/>
    <property type="match status" value="1"/>
</dbReference>
<evidence type="ECO:0000313" key="2">
    <source>
        <dbReference type="EMBL" id="KAG8036504.1"/>
    </source>
</evidence>
<keyword evidence="1" id="KW-0732">Signal</keyword>
<evidence type="ECO:0000313" key="3">
    <source>
        <dbReference type="Proteomes" id="UP000729913"/>
    </source>
</evidence>
<comment type="caution">
    <text evidence="2">The sequence shown here is derived from an EMBL/GenBank/DDBJ whole genome shotgun (WGS) entry which is preliminary data.</text>
</comment>
<name>A0A8J5RBR5_9HYME</name>
<dbReference type="Proteomes" id="UP000729913">
    <property type="component" value="Unassembled WGS sequence"/>
</dbReference>
<accession>A0A8J5RBR5</accession>
<evidence type="ECO:0008006" key="4">
    <source>
        <dbReference type="Google" id="ProtNLM"/>
    </source>
</evidence>
<dbReference type="InterPro" id="IPR005055">
    <property type="entry name" value="A10/PebIII"/>
</dbReference>
<dbReference type="EMBL" id="JAAOIC020000048">
    <property type="protein sequence ID" value="KAG8036504.1"/>
    <property type="molecule type" value="Genomic_DNA"/>
</dbReference>
<feature type="chain" id="PRO_5035199067" description="Chemosensory protein" evidence="1">
    <location>
        <begin position="20"/>
        <end position="118"/>
    </location>
</feature>
<reference evidence="2" key="2">
    <citation type="submission" date="2021-04" db="EMBL/GenBank/DDBJ databases">
        <title>Genome-wide patterns of bracovirus chromosomal integration into multiple host tissues during parasitism.</title>
        <authorList>
            <person name="Chebbi M.A.C."/>
        </authorList>
    </citation>
    <scope>NUCLEOTIDE SEQUENCE</scope>
    <source>
        <tissue evidence="2">Whole body</tissue>
    </source>
</reference>
<evidence type="ECO:0000256" key="1">
    <source>
        <dbReference type="SAM" id="SignalP"/>
    </source>
</evidence>
<dbReference type="Pfam" id="PF03392">
    <property type="entry name" value="OS-D"/>
    <property type="match status" value="1"/>
</dbReference>
<organism evidence="2 3">
    <name type="scientific">Cotesia typhae</name>
    <dbReference type="NCBI Taxonomy" id="2053667"/>
    <lineage>
        <taxon>Eukaryota</taxon>
        <taxon>Metazoa</taxon>
        <taxon>Ecdysozoa</taxon>
        <taxon>Arthropoda</taxon>
        <taxon>Hexapoda</taxon>
        <taxon>Insecta</taxon>
        <taxon>Pterygota</taxon>
        <taxon>Neoptera</taxon>
        <taxon>Endopterygota</taxon>
        <taxon>Hymenoptera</taxon>
        <taxon>Apocrita</taxon>
        <taxon>Ichneumonoidea</taxon>
        <taxon>Braconidae</taxon>
        <taxon>Microgastrinae</taxon>
        <taxon>Cotesia</taxon>
    </lineage>
</organism>
<feature type="signal peptide" evidence="1">
    <location>
        <begin position="1"/>
        <end position="19"/>
    </location>
</feature>
<dbReference type="OrthoDB" id="6355718at2759"/>
<protein>
    <recommendedName>
        <fullName evidence="4">Chemosensory protein</fullName>
    </recommendedName>
</protein>
<keyword evidence="3" id="KW-1185">Reference proteome</keyword>
<reference evidence="2" key="1">
    <citation type="submission" date="2020-03" db="EMBL/GenBank/DDBJ databases">
        <authorList>
            <person name="Chebbi M.A."/>
            <person name="Drezen J.M."/>
        </authorList>
    </citation>
    <scope>NUCLEOTIDE SEQUENCE</scope>
    <source>
        <tissue evidence="2">Whole body</tissue>
    </source>
</reference>
<proteinExistence type="predicted"/>
<dbReference type="AlphaFoldDB" id="A0A8J5RBR5"/>
<sequence>MKTQIIFLCVLGVIALVSCAPHQSYANQPEITPEEIMRVESQLPCVLNQGPCSELGLRIKMVLPEILTTRKCSTCTSEENAKVGRILYIMHEKFRHHLITLNNIYGKKQQSSNFHHSN</sequence>